<dbReference type="Pfam" id="PF00270">
    <property type="entry name" value="DEAD"/>
    <property type="match status" value="1"/>
</dbReference>
<dbReference type="SMART" id="SM00487">
    <property type="entry name" value="DEXDc"/>
    <property type="match status" value="1"/>
</dbReference>
<dbReference type="Gene3D" id="3.40.50.300">
    <property type="entry name" value="P-loop containing nucleotide triphosphate hydrolases"/>
    <property type="match status" value="2"/>
</dbReference>
<evidence type="ECO:0000256" key="4">
    <source>
        <dbReference type="ARBA" id="ARBA00022801"/>
    </source>
</evidence>
<dbReference type="PROSITE" id="PS51194">
    <property type="entry name" value="HELICASE_CTER"/>
    <property type="match status" value="1"/>
</dbReference>
<dbReference type="InterPro" id="IPR014001">
    <property type="entry name" value="Helicase_ATP-bd"/>
</dbReference>
<evidence type="ECO:0000313" key="14">
    <source>
        <dbReference type="EMBL" id="NNJ30444.1"/>
    </source>
</evidence>
<dbReference type="Pfam" id="PF00271">
    <property type="entry name" value="Helicase_C"/>
    <property type="match status" value="1"/>
</dbReference>
<dbReference type="SUPFAM" id="SSF52540">
    <property type="entry name" value="P-loop containing nucleoside triphosphate hydrolases"/>
    <property type="match status" value="1"/>
</dbReference>
<dbReference type="GO" id="GO:0004386">
    <property type="term" value="F:helicase activity"/>
    <property type="evidence" value="ECO:0007669"/>
    <property type="project" value="UniProtKB-KW"/>
</dbReference>
<dbReference type="PROSITE" id="PS00039">
    <property type="entry name" value="DEAD_ATP_HELICASE"/>
    <property type="match status" value="1"/>
</dbReference>
<sequence length="559" mass="62216">METVRFDELQLDERILRAVADMGFEEASPIQTQAIPVQLEGRDIIGQAQTGTGKTAAFGIPLLQKIDPKVKKLQAVALCPTRELAIQVADEIRRLAKYMHGVKVLPIYGGQDIVKQIRSLKDGTQIIIGTPGRVMDHMRRKTVKFDFVHTVVMDEADEMLNMGFLEDMETILSQLPEERQTVMFSATMPPAILDIARKFQQEPVNVKVVKKELTVPKVTQYYYEVKPKSKVEVMCRLLDMYAPKLSVVFCNTKKQVDELVQALQGRGYFAEGLHGDLKQIQRDRVMNSFRNGKTEILVATDVAARGIDVDDVEAVFNYDLPQDDEYYVHRIGRTGRAGREGIAFSFVVGKEVYKLRDIQRYCKTKIVPQAIPSLNDVTAIKVDKILEGVAATIGDTDLSKTVNIIEKKLLEEDYTSLDLAAALLRMMMGEENEDIIDTREPRSLDELEGFGGGNGGRGRGRSNGRGGNGGRYDSSTREDMARLFINIGKNQNVKPGDILGAIAGESGMPGKMVGSIDMYDKYTFVEVPRESADAVLTAMKDVKIKGKNIHMEKANGKGK</sequence>
<dbReference type="InterPro" id="IPR000629">
    <property type="entry name" value="RNA-helicase_DEAD-box_CS"/>
</dbReference>
<keyword evidence="5 9" id="KW-0347">Helicase</keyword>
<feature type="domain" description="DEAD-box RNA helicase Q" evidence="13">
    <location>
        <begin position="4"/>
        <end position="32"/>
    </location>
</feature>
<dbReference type="InterPro" id="IPR012677">
    <property type="entry name" value="Nucleotide-bd_a/b_plait_sf"/>
</dbReference>
<dbReference type="EC" id="3.6.4.13" evidence="1"/>
<dbReference type="SMART" id="SM00490">
    <property type="entry name" value="HELICc"/>
    <property type="match status" value="1"/>
</dbReference>
<feature type="domain" description="Helicase ATP-binding" evidence="11">
    <location>
        <begin position="35"/>
        <end position="206"/>
    </location>
</feature>
<dbReference type="InterPro" id="IPR005580">
    <property type="entry name" value="DbpA/CsdA_RNA-bd_dom"/>
</dbReference>
<dbReference type="Gene3D" id="3.30.70.330">
    <property type="match status" value="1"/>
</dbReference>
<name>A0ABX1VQR4_9FIRM</name>
<evidence type="ECO:0000259" key="11">
    <source>
        <dbReference type="PROSITE" id="PS51192"/>
    </source>
</evidence>
<feature type="short sequence motif" description="Q motif" evidence="8">
    <location>
        <begin position="4"/>
        <end position="32"/>
    </location>
</feature>
<keyword evidence="7" id="KW-0346">Stress response</keyword>
<accession>A0ABX1VQR4</accession>
<keyword evidence="15" id="KW-1185">Reference proteome</keyword>
<comment type="similarity">
    <text evidence="9">Belongs to the DEAD box helicase family.</text>
</comment>
<dbReference type="PROSITE" id="PS51195">
    <property type="entry name" value="Q_MOTIF"/>
    <property type="match status" value="1"/>
</dbReference>
<evidence type="ECO:0000256" key="3">
    <source>
        <dbReference type="ARBA" id="ARBA00022741"/>
    </source>
</evidence>
<dbReference type="Proteomes" id="UP000539052">
    <property type="component" value="Unassembled WGS sequence"/>
</dbReference>
<dbReference type="InterPro" id="IPR050547">
    <property type="entry name" value="DEAD_box_RNA_helicases"/>
</dbReference>
<dbReference type="InterPro" id="IPR044742">
    <property type="entry name" value="DEAD/DEAH_RhlB"/>
</dbReference>
<evidence type="ECO:0000256" key="9">
    <source>
        <dbReference type="RuleBase" id="RU000492"/>
    </source>
</evidence>
<dbReference type="Pfam" id="PF25399">
    <property type="entry name" value="DeaD_dimer"/>
    <property type="match status" value="1"/>
</dbReference>
<dbReference type="Pfam" id="PF03880">
    <property type="entry name" value="DbpA"/>
    <property type="match status" value="1"/>
</dbReference>
<reference evidence="14 15" key="1">
    <citation type="submission" date="2020-03" db="EMBL/GenBank/DDBJ databases">
        <title>Genome Sequence of industrial isolate, B5A.</title>
        <authorList>
            <person name="Sharma S."/>
            <person name="Patil P.B."/>
            <person name="Korpole S."/>
        </authorList>
    </citation>
    <scope>NUCLEOTIDE SEQUENCE [LARGE SCALE GENOMIC DNA]</scope>
    <source>
        <strain evidence="14 15">PI-S10-B5A</strain>
    </source>
</reference>
<proteinExistence type="inferred from homology"/>
<dbReference type="InterPro" id="IPR014014">
    <property type="entry name" value="RNA_helicase_DEAD_Q_motif"/>
</dbReference>
<evidence type="ECO:0000256" key="10">
    <source>
        <dbReference type="SAM" id="MobiDB-lite"/>
    </source>
</evidence>
<feature type="region of interest" description="Disordered" evidence="10">
    <location>
        <begin position="444"/>
        <end position="475"/>
    </location>
</feature>
<dbReference type="PROSITE" id="PS51192">
    <property type="entry name" value="HELICASE_ATP_BIND_1"/>
    <property type="match status" value="1"/>
</dbReference>
<dbReference type="CDD" id="cd00268">
    <property type="entry name" value="DEADc"/>
    <property type="match status" value="1"/>
</dbReference>
<dbReference type="InterPro" id="IPR001650">
    <property type="entry name" value="Helicase_C-like"/>
</dbReference>
<feature type="compositionally biased region" description="Gly residues" evidence="10">
    <location>
        <begin position="449"/>
        <end position="470"/>
    </location>
</feature>
<evidence type="ECO:0000256" key="5">
    <source>
        <dbReference type="ARBA" id="ARBA00022806"/>
    </source>
</evidence>
<organism evidence="14 15">
    <name type="scientific">Lacrimispora defluvii</name>
    <dbReference type="NCBI Taxonomy" id="2719233"/>
    <lineage>
        <taxon>Bacteria</taxon>
        <taxon>Bacillati</taxon>
        <taxon>Bacillota</taxon>
        <taxon>Clostridia</taxon>
        <taxon>Lachnospirales</taxon>
        <taxon>Lachnospiraceae</taxon>
        <taxon>Lacrimispora</taxon>
    </lineage>
</organism>
<keyword evidence="3 9" id="KW-0547">Nucleotide-binding</keyword>
<evidence type="ECO:0000256" key="7">
    <source>
        <dbReference type="ARBA" id="ARBA00023016"/>
    </source>
</evidence>
<dbReference type="InterPro" id="IPR057325">
    <property type="entry name" value="DeaD_dimer"/>
</dbReference>
<evidence type="ECO:0000259" key="13">
    <source>
        <dbReference type="PROSITE" id="PS51195"/>
    </source>
</evidence>
<evidence type="ECO:0000256" key="2">
    <source>
        <dbReference type="ARBA" id="ARBA00022490"/>
    </source>
</evidence>
<dbReference type="CDD" id="cd12252">
    <property type="entry name" value="RRM_DbpA"/>
    <property type="match status" value="1"/>
</dbReference>
<comment type="caution">
    <text evidence="14">The sequence shown here is derived from an EMBL/GenBank/DDBJ whole genome shotgun (WGS) entry which is preliminary data.</text>
</comment>
<dbReference type="CDD" id="cd18787">
    <property type="entry name" value="SF2_C_DEAD"/>
    <property type="match status" value="1"/>
</dbReference>
<dbReference type="InterPro" id="IPR011545">
    <property type="entry name" value="DEAD/DEAH_box_helicase_dom"/>
</dbReference>
<keyword evidence="6 9" id="KW-0067">ATP-binding</keyword>
<feature type="domain" description="Helicase C-terminal" evidence="12">
    <location>
        <begin position="217"/>
        <end position="378"/>
    </location>
</feature>
<dbReference type="InterPro" id="IPR027417">
    <property type="entry name" value="P-loop_NTPase"/>
</dbReference>
<dbReference type="RefSeq" id="WP_170821607.1">
    <property type="nucleotide sequence ID" value="NZ_JAAOXG010000020.1"/>
</dbReference>
<dbReference type="EMBL" id="JAAOXG010000020">
    <property type="protein sequence ID" value="NNJ30444.1"/>
    <property type="molecule type" value="Genomic_DNA"/>
</dbReference>
<evidence type="ECO:0000256" key="6">
    <source>
        <dbReference type="ARBA" id="ARBA00022840"/>
    </source>
</evidence>
<evidence type="ECO:0000313" key="15">
    <source>
        <dbReference type="Proteomes" id="UP000539052"/>
    </source>
</evidence>
<dbReference type="PANTHER" id="PTHR47963">
    <property type="entry name" value="DEAD-BOX ATP-DEPENDENT RNA HELICASE 47, MITOCHONDRIAL"/>
    <property type="match status" value="1"/>
</dbReference>
<gene>
    <name evidence="14" type="ORF">G9470_11680</name>
</gene>
<protein>
    <recommendedName>
        <fullName evidence="1">RNA helicase</fullName>
        <ecNumber evidence="1">3.6.4.13</ecNumber>
    </recommendedName>
</protein>
<evidence type="ECO:0000256" key="8">
    <source>
        <dbReference type="PROSITE-ProRule" id="PRU00552"/>
    </source>
</evidence>
<keyword evidence="4 9" id="KW-0378">Hydrolase</keyword>
<evidence type="ECO:0000259" key="12">
    <source>
        <dbReference type="PROSITE" id="PS51194"/>
    </source>
</evidence>
<dbReference type="PANTHER" id="PTHR47963:SF8">
    <property type="entry name" value="ATP-DEPENDENT RNA HELICASE DEAD"/>
    <property type="match status" value="1"/>
</dbReference>
<evidence type="ECO:0000256" key="1">
    <source>
        <dbReference type="ARBA" id="ARBA00012552"/>
    </source>
</evidence>
<keyword evidence="2" id="KW-0963">Cytoplasm</keyword>